<dbReference type="Gene3D" id="3.90.1150.10">
    <property type="entry name" value="Aspartate Aminotransferase, domain 1"/>
    <property type="match status" value="1"/>
</dbReference>
<evidence type="ECO:0000256" key="2">
    <source>
        <dbReference type="ARBA" id="ARBA00022576"/>
    </source>
</evidence>
<keyword evidence="7" id="KW-1185">Reference proteome</keyword>
<comment type="cofactor">
    <cofactor evidence="1">
        <name>pyridoxal 5'-phosphate</name>
        <dbReference type="ChEBI" id="CHEBI:597326"/>
    </cofactor>
</comment>
<accession>A0ABY9V8B0</accession>
<dbReference type="Proteomes" id="UP001305606">
    <property type="component" value="Chromosome"/>
</dbReference>
<sequence length="439" mass="47417">MARTDRPAPPPLRELDGLHGSLDDPVLRSIGFLNEVMSRYPDAISFAPGAPHPDLLTDVEPQAYVDRFLDHLVQERGLKPRDARRALYEYGPSRGLVNDIVAAALRRDHGIDVPDRALVITVGAQEAMLLTLRALFGSATDRLAVASPSFAGIIGAARLLDIEVIGVEETDDGLDLAALAAECAAARRAGGRIRACYVAPDFANPAGSRMPPGNRRRLLALAEREDFLVLEDNAYGFTAAPHDALPPLKAEDPGRRVVHIGTFAKVGFPGARVGYVVADQPVATSAGSVLLADELAAVKSVVTVNTSPLTQAVVGGMLLEHGGSLRELGRRKAELYRRNLRLLTDALDRHLDLGPADGIHVNRPEGGFFVLMRLPVRVDTALLETSAARYGVLWTPMAPFHLTEAGADQLRLSCSYLDPRQIETGVRRLADFLRNEVRA</sequence>
<dbReference type="InterPro" id="IPR015422">
    <property type="entry name" value="PyrdxlP-dep_Trfase_small"/>
</dbReference>
<dbReference type="PANTHER" id="PTHR42790">
    <property type="entry name" value="AMINOTRANSFERASE"/>
    <property type="match status" value="1"/>
</dbReference>
<dbReference type="GO" id="GO:0008483">
    <property type="term" value="F:transaminase activity"/>
    <property type="evidence" value="ECO:0007669"/>
    <property type="project" value="UniProtKB-KW"/>
</dbReference>
<dbReference type="InterPro" id="IPR050859">
    <property type="entry name" value="Class-I_PLP-dep_aminotransf"/>
</dbReference>
<feature type="domain" description="Aminotransferase class I/classII large" evidence="5">
    <location>
        <begin position="84"/>
        <end position="429"/>
    </location>
</feature>
<protein>
    <submittedName>
        <fullName evidence="6">PLP-dependent aminotransferase family protein</fullName>
    </submittedName>
</protein>
<dbReference type="InterPro" id="IPR015421">
    <property type="entry name" value="PyrdxlP-dep_Trfase_major"/>
</dbReference>
<dbReference type="InterPro" id="IPR004839">
    <property type="entry name" value="Aminotransferase_I/II_large"/>
</dbReference>
<dbReference type="Gene3D" id="3.40.640.10">
    <property type="entry name" value="Type I PLP-dependent aspartate aminotransferase-like (Major domain)"/>
    <property type="match status" value="1"/>
</dbReference>
<name>A0ABY9V8B0_9ACTN</name>
<dbReference type="EMBL" id="CP117522">
    <property type="protein sequence ID" value="WNF01034.1"/>
    <property type="molecule type" value="Genomic_DNA"/>
</dbReference>
<evidence type="ECO:0000256" key="4">
    <source>
        <dbReference type="ARBA" id="ARBA00022898"/>
    </source>
</evidence>
<evidence type="ECO:0000313" key="6">
    <source>
        <dbReference type="EMBL" id="WNF01034.1"/>
    </source>
</evidence>
<dbReference type="InterPro" id="IPR015424">
    <property type="entry name" value="PyrdxlP-dep_Trfase"/>
</dbReference>
<dbReference type="RefSeq" id="WP_311039368.1">
    <property type="nucleotide sequence ID" value="NZ_CP117522.1"/>
</dbReference>
<reference evidence="6 7" key="1">
    <citation type="submission" date="2023-02" db="EMBL/GenBank/DDBJ databases">
        <title>Streptomyces sp. SCA4-21 with antifungal activity against Fusarium oxysporum f. sp. cubense, Streptomyces sp. SCA2-17 with antifungal activity against Fusarium oxysporum f. sp. cubense.</title>
        <authorList>
            <person name="Qi D."/>
        </authorList>
    </citation>
    <scope>NUCLEOTIDE SEQUENCE [LARGE SCALE GENOMIC DNA]</scope>
    <source>
        <strain evidence="6 7">SCA4-21</strain>
    </source>
</reference>
<dbReference type="CDD" id="cd00609">
    <property type="entry name" value="AAT_like"/>
    <property type="match status" value="1"/>
</dbReference>
<keyword evidence="3" id="KW-0808">Transferase</keyword>
<proteinExistence type="predicted"/>
<evidence type="ECO:0000256" key="1">
    <source>
        <dbReference type="ARBA" id="ARBA00001933"/>
    </source>
</evidence>
<dbReference type="SUPFAM" id="SSF53383">
    <property type="entry name" value="PLP-dependent transferases"/>
    <property type="match status" value="1"/>
</dbReference>
<dbReference type="Pfam" id="PF00155">
    <property type="entry name" value="Aminotran_1_2"/>
    <property type="match status" value="1"/>
</dbReference>
<gene>
    <name evidence="6" type="ORF">PS467_39700</name>
</gene>
<dbReference type="PANTHER" id="PTHR42790:SF19">
    <property type="entry name" value="KYNURENINE_ALPHA-AMINOADIPATE AMINOTRANSFERASE, MITOCHONDRIAL"/>
    <property type="match status" value="1"/>
</dbReference>
<evidence type="ECO:0000313" key="7">
    <source>
        <dbReference type="Proteomes" id="UP001305606"/>
    </source>
</evidence>
<organism evidence="6 7">
    <name type="scientific">Streptomyces luomodiensis</name>
    <dbReference type="NCBI Taxonomy" id="3026192"/>
    <lineage>
        <taxon>Bacteria</taxon>
        <taxon>Bacillati</taxon>
        <taxon>Actinomycetota</taxon>
        <taxon>Actinomycetes</taxon>
        <taxon>Kitasatosporales</taxon>
        <taxon>Streptomycetaceae</taxon>
        <taxon>Streptomyces</taxon>
    </lineage>
</organism>
<keyword evidence="4" id="KW-0663">Pyridoxal phosphate</keyword>
<evidence type="ECO:0000256" key="3">
    <source>
        <dbReference type="ARBA" id="ARBA00022679"/>
    </source>
</evidence>
<keyword evidence="2 6" id="KW-0032">Aminotransferase</keyword>
<evidence type="ECO:0000259" key="5">
    <source>
        <dbReference type="Pfam" id="PF00155"/>
    </source>
</evidence>